<name>A0ABR3BGS4_PHYBL</name>
<evidence type="ECO:0000313" key="6">
    <source>
        <dbReference type="Proteomes" id="UP001448207"/>
    </source>
</evidence>
<dbReference type="PROSITE" id="PS01053">
    <property type="entry name" value="ARGINASE_1"/>
    <property type="match status" value="1"/>
</dbReference>
<comment type="caution">
    <text evidence="5">The sequence shown here is derived from an EMBL/GenBank/DDBJ whole genome shotgun (WGS) entry which is preliminary data.</text>
</comment>
<dbReference type="Pfam" id="PF00491">
    <property type="entry name" value="Arginase"/>
    <property type="match status" value="1"/>
</dbReference>
<dbReference type="PRINTS" id="PR00116">
    <property type="entry name" value="ARGINASE"/>
</dbReference>
<dbReference type="PROSITE" id="PS51409">
    <property type="entry name" value="ARGINASE_2"/>
    <property type="match status" value="1"/>
</dbReference>
<dbReference type="NCBIfam" id="TIGR01230">
    <property type="entry name" value="agmatinase"/>
    <property type="match status" value="1"/>
</dbReference>
<dbReference type="Proteomes" id="UP001448207">
    <property type="component" value="Unassembled WGS sequence"/>
</dbReference>
<sequence length="386" mass="42793">MKSTYIASIALYCTWALGSDAHPDHSSYETYGQIPVSGPSEIPFFFDKPVIERDGYVPPFAGISTFAHLPYKQCWDEGVDEDYDIAVIGVPYDIGVTFRTGARFGPSAIREGSKRLKGYNDELKINPFRSWARSVDCGDIPFEPFDASHAIGQIESYTNYILQRPPTADGTPSRPPKLITLGGDHTILLPVLRSMRTAYKKPMTVIHFDSHLDTWAPEVYNVKAKQSRFNHGNPLYHAAIEGLTTNGSSLHVGIRSSLYDKQDVERDEALGFNIIKANAIFTLGVEGIVKRIHEILGPKEDTLVYLSIDIDVIDPSMAPATGTPETGGFLTREMRYILRGLDGYNIVGMDLVEVAPAYDTQAQLTSFLAADLIYEVLCMMVKRGLN</sequence>
<evidence type="ECO:0000256" key="3">
    <source>
        <dbReference type="ARBA" id="ARBA00022801"/>
    </source>
</evidence>
<dbReference type="CDD" id="cd11592">
    <property type="entry name" value="Agmatinase_PAH"/>
    <property type="match status" value="1"/>
</dbReference>
<dbReference type="EMBL" id="JBCLYO010000001">
    <property type="protein sequence ID" value="KAL0098064.1"/>
    <property type="molecule type" value="Genomic_DNA"/>
</dbReference>
<proteinExistence type="inferred from homology"/>
<keyword evidence="2" id="KW-0479">Metal-binding</keyword>
<dbReference type="InterPro" id="IPR023696">
    <property type="entry name" value="Ureohydrolase_dom_sf"/>
</dbReference>
<dbReference type="PANTHER" id="PTHR11358:SF26">
    <property type="entry name" value="GUANIDINO ACID HYDROLASE, MITOCHONDRIAL"/>
    <property type="match status" value="1"/>
</dbReference>
<keyword evidence="6" id="KW-1185">Reference proteome</keyword>
<evidence type="ECO:0000256" key="1">
    <source>
        <dbReference type="ARBA" id="ARBA00009227"/>
    </source>
</evidence>
<reference evidence="5 6" key="1">
    <citation type="submission" date="2024-04" db="EMBL/GenBank/DDBJ databases">
        <title>Symmetric and asymmetric DNA N6-adenine methylation regulates different biological responses in Mucorales.</title>
        <authorList>
            <consortium name="Lawrence Berkeley National Laboratory"/>
            <person name="Lax C."/>
            <person name="Mondo S.J."/>
            <person name="Osorio-Concepcion M."/>
            <person name="Muszewska A."/>
            <person name="Corrochano-Luque M."/>
            <person name="Gutierrez G."/>
            <person name="Riley R."/>
            <person name="Lipzen A."/>
            <person name="Guo J."/>
            <person name="Hundley H."/>
            <person name="Amirebrahimi M."/>
            <person name="Ng V."/>
            <person name="Lorenzo-Gutierrez D."/>
            <person name="Binder U."/>
            <person name="Yang J."/>
            <person name="Song Y."/>
            <person name="Canovas D."/>
            <person name="Navarro E."/>
            <person name="Freitag M."/>
            <person name="Gabaldon T."/>
            <person name="Grigoriev I.V."/>
            <person name="Corrochano L.M."/>
            <person name="Nicolas F.E."/>
            <person name="Garre V."/>
        </authorList>
    </citation>
    <scope>NUCLEOTIDE SEQUENCE [LARGE SCALE GENOMIC DNA]</scope>
    <source>
        <strain evidence="5 6">L51</strain>
    </source>
</reference>
<dbReference type="PANTHER" id="PTHR11358">
    <property type="entry name" value="ARGINASE/AGMATINASE"/>
    <property type="match status" value="1"/>
</dbReference>
<evidence type="ECO:0000313" key="5">
    <source>
        <dbReference type="EMBL" id="KAL0098064.1"/>
    </source>
</evidence>
<evidence type="ECO:0000256" key="2">
    <source>
        <dbReference type="ARBA" id="ARBA00022723"/>
    </source>
</evidence>
<accession>A0ABR3BGS4</accession>
<dbReference type="InterPro" id="IPR020855">
    <property type="entry name" value="Ureohydrolase_Mn_BS"/>
</dbReference>
<dbReference type="InterPro" id="IPR006035">
    <property type="entry name" value="Ureohydrolase"/>
</dbReference>
<evidence type="ECO:0000256" key="4">
    <source>
        <dbReference type="RuleBase" id="RU003684"/>
    </source>
</evidence>
<gene>
    <name evidence="5" type="ORF">J3Q64DRAFT_1859428</name>
</gene>
<dbReference type="InterPro" id="IPR005925">
    <property type="entry name" value="Agmatinase-rel"/>
</dbReference>
<organism evidence="5 6">
    <name type="scientific">Phycomyces blakesleeanus</name>
    <dbReference type="NCBI Taxonomy" id="4837"/>
    <lineage>
        <taxon>Eukaryota</taxon>
        <taxon>Fungi</taxon>
        <taxon>Fungi incertae sedis</taxon>
        <taxon>Mucoromycota</taxon>
        <taxon>Mucoromycotina</taxon>
        <taxon>Mucoromycetes</taxon>
        <taxon>Mucorales</taxon>
        <taxon>Phycomycetaceae</taxon>
        <taxon>Phycomyces</taxon>
    </lineage>
</organism>
<dbReference type="Gene3D" id="3.40.800.10">
    <property type="entry name" value="Ureohydrolase domain"/>
    <property type="match status" value="1"/>
</dbReference>
<dbReference type="SUPFAM" id="SSF52768">
    <property type="entry name" value="Arginase/deacetylase"/>
    <property type="match status" value="1"/>
</dbReference>
<keyword evidence="3 4" id="KW-0378">Hydrolase</keyword>
<protein>
    <submittedName>
        <fullName evidence="5">Agmatinase</fullName>
    </submittedName>
</protein>
<comment type="similarity">
    <text evidence="1">Belongs to the arginase family. Agmatinase subfamily.</text>
</comment>